<dbReference type="OrthoDB" id="1007413at2"/>
<keyword evidence="2" id="KW-1185">Reference proteome</keyword>
<accession>A0A2T8HLJ6</accession>
<dbReference type="EMBL" id="QDKG01000001">
    <property type="protein sequence ID" value="PVH26295.1"/>
    <property type="molecule type" value="Genomic_DNA"/>
</dbReference>
<evidence type="ECO:0000313" key="1">
    <source>
        <dbReference type="EMBL" id="PVH26295.1"/>
    </source>
</evidence>
<dbReference type="RefSeq" id="WP_116774160.1">
    <property type="nucleotide sequence ID" value="NZ_QDKG01000001.1"/>
</dbReference>
<gene>
    <name evidence="1" type="ORF">DC487_01320</name>
</gene>
<reference evidence="1 2" key="1">
    <citation type="submission" date="2018-04" db="EMBL/GenBank/DDBJ databases">
        <title>Sphingobacterium cortibacter sp. nov.</title>
        <authorList>
            <person name="Li Y."/>
        </authorList>
    </citation>
    <scope>NUCLEOTIDE SEQUENCE [LARGE SCALE GENOMIC DNA]</scope>
    <source>
        <strain evidence="1 2">2c-3</strain>
    </source>
</reference>
<comment type="caution">
    <text evidence="1">The sequence shown here is derived from an EMBL/GenBank/DDBJ whole genome shotgun (WGS) entry which is preliminary data.</text>
</comment>
<evidence type="ECO:0000313" key="2">
    <source>
        <dbReference type="Proteomes" id="UP000245627"/>
    </source>
</evidence>
<protein>
    <submittedName>
        <fullName evidence="1">Uncharacterized protein</fullName>
    </submittedName>
</protein>
<proteinExistence type="predicted"/>
<name>A0A2T8HLJ6_9SPHI</name>
<sequence length="146" mass="16814">MEKEREYVLKHMNRLYSCGFGIDEAKLAQSIEDLIGIMKTPKGVEHCMKFQFPDTNILLQHERLLMENHVFVDGHHTIENPRLVLAFGGTVSILVDKYSICEVYATNDAVVKLIAKDNAFVTVETYHDSTVIETQNDKSRIRIFKR</sequence>
<organism evidence="1 2">
    <name type="scientific">Sphingobacterium corticibacter</name>
    <dbReference type="NCBI Taxonomy" id="2171749"/>
    <lineage>
        <taxon>Bacteria</taxon>
        <taxon>Pseudomonadati</taxon>
        <taxon>Bacteroidota</taxon>
        <taxon>Sphingobacteriia</taxon>
        <taxon>Sphingobacteriales</taxon>
        <taxon>Sphingobacteriaceae</taxon>
        <taxon>Sphingobacterium</taxon>
    </lineage>
</organism>
<dbReference type="AlphaFoldDB" id="A0A2T8HLJ6"/>
<dbReference type="Proteomes" id="UP000245627">
    <property type="component" value="Unassembled WGS sequence"/>
</dbReference>